<dbReference type="Pfam" id="PF05970">
    <property type="entry name" value="PIF1"/>
    <property type="match status" value="1"/>
</dbReference>
<keyword evidence="1" id="KW-0067">ATP-binding</keyword>
<feature type="domain" description="DNA helicase Pif1-like 2B" evidence="5">
    <location>
        <begin position="1257"/>
        <end position="1287"/>
    </location>
</feature>
<dbReference type="PANTHER" id="PTHR10492:SF72">
    <property type="entry name" value="ATP-DEPENDENT DNA HELICASE"/>
    <property type="match status" value="1"/>
</dbReference>
<organism evidence="6 7">
    <name type="scientific">Panicum virgatum</name>
    <name type="common">Blackwell switchgrass</name>
    <dbReference type="NCBI Taxonomy" id="38727"/>
    <lineage>
        <taxon>Eukaryota</taxon>
        <taxon>Viridiplantae</taxon>
        <taxon>Streptophyta</taxon>
        <taxon>Embryophyta</taxon>
        <taxon>Tracheophyta</taxon>
        <taxon>Spermatophyta</taxon>
        <taxon>Magnoliopsida</taxon>
        <taxon>Liliopsida</taxon>
        <taxon>Poales</taxon>
        <taxon>Poaceae</taxon>
        <taxon>PACMAD clade</taxon>
        <taxon>Panicoideae</taxon>
        <taxon>Panicodae</taxon>
        <taxon>Paniceae</taxon>
        <taxon>Panicinae</taxon>
        <taxon>Panicum</taxon>
        <taxon>Panicum sect. Hiantes</taxon>
    </lineage>
</organism>
<dbReference type="GO" id="GO:0006281">
    <property type="term" value="P:DNA repair"/>
    <property type="evidence" value="ECO:0007669"/>
    <property type="project" value="UniProtKB-KW"/>
</dbReference>
<dbReference type="PANTHER" id="PTHR10492">
    <property type="match status" value="1"/>
</dbReference>
<dbReference type="SUPFAM" id="SSF52540">
    <property type="entry name" value="P-loop containing nucleoside triphosphate hydrolases"/>
    <property type="match status" value="2"/>
</dbReference>
<feature type="compositionally biased region" description="Polar residues" evidence="2">
    <location>
        <begin position="50"/>
        <end position="59"/>
    </location>
</feature>
<sequence length="1292" mass="149943">MHTLVTNCGEGVDVYEKTPEELKRERDRKRYANMSAEAKKEKISKKHLSQPPNNNIRSTDLNDEDMKFKSMRDPEVVTLENDAFDRVYKDLPAHHHVLRKVPICEYCGAIRFPSEGSGFCCRQGKVNIVNTPIPNELRRLFISQTDRDALYFRKNIQYFNSHFSFTSFGAIVDHCVATAAGTGINIFKVHGQIYHRLDQLRPEKEGPRHMQLIKRSPHLDSKLIRAILRILENNPISVDQRRYNAPAMDQVAAIWQDGSDEKNKFKRSIMVFPNSGGPQFIRAYHGCYDPLAYPILYPGGETGRENKSILLEKIPTIRFPRTRRKYTKQKSEGMSSIILIFKIFVRNRVTVTTTWMRIVKEYYCYMMQIRNGVFNIFFHGGMLFQQWIVDMYVKIESMRLDWYSNLEYQKIIRADLYQGIMDTLAAGEHRGLKAGKLVVLSKNFLESDRDVQCRFMNAMSLIAKYGKPYYFLTMTCNPYWPEITKLLLPGQTPQDRPDIVARVYHAKLIDFHDFVIKKGFFEKVAAWAHVTEFQKRGLPHEHFLLIMDSSSKLSWPDDFDKYISAELPDEKKYPLLHKLVCKHMMHGPCGVLNRNCGCMQDGACRFRYPKQFSETTEQGKDAYPIYRRRNDGHKVFVLSSSIKGCKYLYKYVYKGTDCASFAVANQDQNGEIEINEIKQYRKARCITSIEAVYRLYKFPMFSMYPYVLQMQVHLPSMHMVPFNDDDNLEDVLERARNQRSMLTKFFRMNSEDPNARRYLYRKFPEHYTWNKSKKVWFTKKRSYQIGRLVYAYPSEGERFYLRVLLNHVRGPTSFISIRTVRGVVSPTFIECCEKLGLVETDRSLDNALSEAVAFQMPCALRRMFATIMVFCEYTNIRALWDKHFESMVEDYVRVHENTSSVEQFVLRDIADILSSMGKDIRNYGLPHIHQSGETNRDYYRELTEERKIVVSDEDIKLAESLNTEQIEGFNKIFDHDIRNKGKVFFVDGPGGTGKTYLYMALLAKVRSTDRIAVATATSGIAASIMPGGCTAHSRFKILIKLEDNFVCNFIKQSGTTALLREASLIIWDEVAMTRRQAVETLDRSLRDIIGCDLPFGGKVIVFGGDFRQVLPVVPRGTRAQICDATLLRSYIWDDIKIIRLKQNMRAQNDVWFSQFLLRIGDGTEKTFPNDYVDLPDDIMLEYNDDQSIDTLIDHVFPDLAKNCTSVSYMRERGILSTRNEYVDSLNAMMIAKFSGNEKVYYSHDFVDDDSTNKYPLDFLNSITPNGLPPHELKIKKNCLVILLRNLSHVNYL</sequence>
<evidence type="ECO:0000313" key="6">
    <source>
        <dbReference type="EMBL" id="KAG2657501.1"/>
    </source>
</evidence>
<comment type="catalytic activity">
    <reaction evidence="1">
        <text>ATP + H2O = ADP + phosphate + H(+)</text>
        <dbReference type="Rhea" id="RHEA:13065"/>
        <dbReference type="ChEBI" id="CHEBI:15377"/>
        <dbReference type="ChEBI" id="CHEBI:15378"/>
        <dbReference type="ChEBI" id="CHEBI:30616"/>
        <dbReference type="ChEBI" id="CHEBI:43474"/>
        <dbReference type="ChEBI" id="CHEBI:456216"/>
        <dbReference type="EC" id="5.6.2.3"/>
    </reaction>
</comment>
<feature type="domain" description="Helitron helicase-like" evidence="4">
    <location>
        <begin position="362"/>
        <end position="545"/>
    </location>
</feature>
<dbReference type="GO" id="GO:0000723">
    <property type="term" value="P:telomere maintenance"/>
    <property type="evidence" value="ECO:0007669"/>
    <property type="project" value="InterPro"/>
</dbReference>
<keyword evidence="1" id="KW-0378">Hydrolase</keyword>
<accession>A0A8T0X776</accession>
<name>A0A8T0X776_PANVG</name>
<reference evidence="6" key="1">
    <citation type="submission" date="2020-05" db="EMBL/GenBank/DDBJ databases">
        <title>WGS assembly of Panicum virgatum.</title>
        <authorList>
            <person name="Lovell J.T."/>
            <person name="Jenkins J."/>
            <person name="Shu S."/>
            <person name="Juenger T.E."/>
            <person name="Schmutz J."/>
        </authorList>
    </citation>
    <scope>NUCLEOTIDE SEQUENCE</scope>
    <source>
        <strain evidence="6">AP13</strain>
    </source>
</reference>
<protein>
    <recommendedName>
        <fullName evidence="1">ATP-dependent DNA helicase</fullName>
        <ecNumber evidence="1">5.6.2.3</ecNumber>
    </recommendedName>
</protein>
<dbReference type="EMBL" id="CM029037">
    <property type="protein sequence ID" value="KAG2657501.1"/>
    <property type="molecule type" value="Genomic_DNA"/>
</dbReference>
<feature type="region of interest" description="Disordered" evidence="2">
    <location>
        <begin position="35"/>
        <end position="61"/>
    </location>
</feature>
<dbReference type="Proteomes" id="UP000823388">
    <property type="component" value="Chromosome 1K"/>
</dbReference>
<dbReference type="Gene3D" id="3.40.50.300">
    <property type="entry name" value="P-loop containing nucleotide triphosphate hydrolases"/>
    <property type="match status" value="1"/>
</dbReference>
<dbReference type="InterPro" id="IPR010285">
    <property type="entry name" value="DNA_helicase_pif1-like_DEAD"/>
</dbReference>
<evidence type="ECO:0000259" key="5">
    <source>
        <dbReference type="Pfam" id="PF21530"/>
    </source>
</evidence>
<dbReference type="GO" id="GO:0006310">
    <property type="term" value="P:DNA recombination"/>
    <property type="evidence" value="ECO:0007669"/>
    <property type="project" value="UniProtKB-KW"/>
</dbReference>
<dbReference type="GO" id="GO:0005524">
    <property type="term" value="F:ATP binding"/>
    <property type="evidence" value="ECO:0007669"/>
    <property type="project" value="UniProtKB-KW"/>
</dbReference>
<dbReference type="GO" id="GO:0016787">
    <property type="term" value="F:hydrolase activity"/>
    <property type="evidence" value="ECO:0007669"/>
    <property type="project" value="UniProtKB-KW"/>
</dbReference>
<evidence type="ECO:0000256" key="1">
    <source>
        <dbReference type="RuleBase" id="RU363044"/>
    </source>
</evidence>
<dbReference type="InterPro" id="IPR049163">
    <property type="entry name" value="Pif1-like_2B_dom"/>
</dbReference>
<comment type="similarity">
    <text evidence="1">Belongs to the helicase family.</text>
</comment>
<keyword evidence="7" id="KW-1185">Reference proteome</keyword>
<evidence type="ECO:0000256" key="2">
    <source>
        <dbReference type="SAM" id="MobiDB-lite"/>
    </source>
</evidence>
<evidence type="ECO:0000313" key="7">
    <source>
        <dbReference type="Proteomes" id="UP000823388"/>
    </source>
</evidence>
<keyword evidence="1" id="KW-0227">DNA damage</keyword>
<keyword evidence="1" id="KW-0233">DNA recombination</keyword>
<comment type="caution">
    <text evidence="6">The sequence shown here is derived from an EMBL/GenBank/DDBJ whole genome shotgun (WGS) entry which is preliminary data.</text>
</comment>
<dbReference type="InterPro" id="IPR027417">
    <property type="entry name" value="P-loop_NTPase"/>
</dbReference>
<keyword evidence="1" id="KW-0547">Nucleotide-binding</keyword>
<evidence type="ECO:0000259" key="3">
    <source>
        <dbReference type="Pfam" id="PF05970"/>
    </source>
</evidence>
<comment type="cofactor">
    <cofactor evidence="1">
        <name>Mg(2+)</name>
        <dbReference type="ChEBI" id="CHEBI:18420"/>
    </cofactor>
</comment>
<evidence type="ECO:0000259" key="4">
    <source>
        <dbReference type="Pfam" id="PF14214"/>
    </source>
</evidence>
<dbReference type="EC" id="5.6.2.3" evidence="1"/>
<feature type="domain" description="DNA helicase Pif1-like DEAD-box helicase" evidence="3">
    <location>
        <begin position="961"/>
        <end position="1165"/>
    </location>
</feature>
<proteinExistence type="inferred from homology"/>
<keyword evidence="1" id="KW-0234">DNA repair</keyword>
<dbReference type="GO" id="GO:0043139">
    <property type="term" value="F:5'-3' DNA helicase activity"/>
    <property type="evidence" value="ECO:0007669"/>
    <property type="project" value="UniProtKB-EC"/>
</dbReference>
<keyword evidence="1" id="KW-0347">Helicase</keyword>
<dbReference type="InterPro" id="IPR025476">
    <property type="entry name" value="Helitron_helicase-like"/>
</dbReference>
<gene>
    <name evidence="6" type="ORF">PVAP13_1KG141454</name>
</gene>
<dbReference type="Pfam" id="PF21530">
    <property type="entry name" value="Pif1_2B_dom"/>
    <property type="match status" value="1"/>
</dbReference>
<dbReference type="Pfam" id="PF14214">
    <property type="entry name" value="Helitron_like_N"/>
    <property type="match status" value="1"/>
</dbReference>